<gene>
    <name evidence="2" type="ORF">CW686_02430</name>
</gene>
<dbReference type="Pfam" id="PF08378">
    <property type="entry name" value="NERD"/>
    <property type="match status" value="1"/>
</dbReference>
<evidence type="ECO:0000313" key="3">
    <source>
        <dbReference type="Proteomes" id="UP000233482"/>
    </source>
</evidence>
<dbReference type="AlphaFoldDB" id="A0A855GPL9"/>
<evidence type="ECO:0000259" key="1">
    <source>
        <dbReference type="Pfam" id="PF08378"/>
    </source>
</evidence>
<accession>A0A855GPL9</accession>
<sequence>MLIKPKLMLIEECVYRRMEHYHFSDDYHYSAYGYQGEKLFNDTFPLNDNYIQRFNLTMQHYYHHFEVDRLIITGETIYALDVKGHHRTYKNEGEVWRKDGKTIKSPISQYKQMKEGMESLKQMLGLPHQVVCKMVFIQPGFDIDVKEEGMLLFKDIKYLMKHIHSEHPVGKIELDVLNYFETIQKPISLYERRPEFDMNNIQSGILCEVCGMSITLGDNKDKNVSCIICNQVKTKEEWVYTALMELELLLNRGITITEANKWIGRRHRNIVRRVLNKHFVSNNEYYKSAKKA</sequence>
<dbReference type="Proteomes" id="UP000233482">
    <property type="component" value="Unassembled WGS sequence"/>
</dbReference>
<comment type="caution">
    <text evidence="2">The sequence shown here is derived from an EMBL/GenBank/DDBJ whole genome shotgun (WGS) entry which is preliminary data.</text>
</comment>
<dbReference type="InterPro" id="IPR011528">
    <property type="entry name" value="NERD"/>
</dbReference>
<reference evidence="2 3" key="1">
    <citation type="submission" date="2017-12" db="EMBL/GenBank/DDBJ databases">
        <title>Genomics of Macrococcus caseolyticus.</title>
        <authorList>
            <person name="MacFadyen A.C."/>
            <person name="Paterson G.K."/>
        </authorList>
    </citation>
    <scope>NUCLEOTIDE SEQUENCE [LARGE SCALE GENOMIC DNA]</scope>
    <source>
        <strain evidence="2 3">5788_EF188</strain>
    </source>
</reference>
<proteinExistence type="predicted"/>
<dbReference type="RefSeq" id="WP_101030942.1">
    <property type="nucleotide sequence ID" value="NZ_CP073801.1"/>
</dbReference>
<dbReference type="EMBL" id="PIXC01000003">
    <property type="protein sequence ID" value="PKE27050.1"/>
    <property type="molecule type" value="Genomic_DNA"/>
</dbReference>
<name>A0A855GPL9_9STAP</name>
<evidence type="ECO:0000313" key="2">
    <source>
        <dbReference type="EMBL" id="PKE27050.1"/>
    </source>
</evidence>
<protein>
    <recommendedName>
        <fullName evidence="1">NERD domain-containing protein</fullName>
    </recommendedName>
</protein>
<feature type="domain" description="NERD" evidence="1">
    <location>
        <begin position="33"/>
        <end position="136"/>
    </location>
</feature>
<organism evidence="2 3">
    <name type="scientific">Macrococcoides caseolyticum</name>
    <dbReference type="NCBI Taxonomy" id="69966"/>
    <lineage>
        <taxon>Bacteria</taxon>
        <taxon>Bacillati</taxon>
        <taxon>Bacillota</taxon>
        <taxon>Bacilli</taxon>
        <taxon>Bacillales</taxon>
        <taxon>Staphylococcaceae</taxon>
        <taxon>Macrococcoides</taxon>
    </lineage>
</organism>